<dbReference type="SUPFAM" id="SSF53756">
    <property type="entry name" value="UDP-Glycosyltransferase/glycogen phosphorylase"/>
    <property type="match status" value="1"/>
</dbReference>
<organism evidence="3 4">
    <name type="scientific">Methylobacterium crusticola</name>
    <dbReference type="NCBI Taxonomy" id="1697972"/>
    <lineage>
        <taxon>Bacteria</taxon>
        <taxon>Pseudomonadati</taxon>
        <taxon>Pseudomonadota</taxon>
        <taxon>Alphaproteobacteria</taxon>
        <taxon>Hyphomicrobiales</taxon>
        <taxon>Methylobacteriaceae</taxon>
        <taxon>Methylobacterium</taxon>
    </lineage>
</organism>
<protein>
    <submittedName>
        <fullName evidence="3">D-inositol-3-phosphate glycosyltransferase</fullName>
    </submittedName>
</protein>
<sequence length="379" mass="42443">MRVAIVHYWLVGMRGGEKVLEALCRIYPQADIFTHVYDPSAMSETIRSRNVQQSFIGSLPYARKLYKNYLPLMPMALEQLDLRGYDLILSSEAGPAKGIIPPPGALHICYCHSPMRYIWNMFHDYRAGAGFLKRALMLPAAHYVRNWDAVSAQRVDHFVANSRTVADRIERYYRRDAEVIPPPVAVDDFEIVPEAERGDYYLMAGELVGYKRPDLAVEAFNAMGRRLVVVGGGEMLERIRRLAGPTVTVLGPQPFAQLRHLYARCQALVFPGEEDFGIVPVEAMASGRPVIAFGRGGATESVVDGQTGLFFHEQSAAAIIEAEQRFRATTFDPALCRAQAERFAAARFELRMQAFVEARLRQARAPRRPLVPTLVSVNG</sequence>
<keyword evidence="4" id="KW-1185">Reference proteome</keyword>
<reference evidence="3" key="1">
    <citation type="journal article" date="2021" name="Front. Microbiol.">
        <title>Comprehensive Comparative Genomics and Phenotyping of Methylobacterium Species.</title>
        <authorList>
            <person name="Alessa O."/>
            <person name="Ogura Y."/>
            <person name="Fujitani Y."/>
            <person name="Takami H."/>
            <person name="Hayashi T."/>
            <person name="Sahin N."/>
            <person name="Tani A."/>
        </authorList>
    </citation>
    <scope>NUCLEOTIDE SEQUENCE</scope>
    <source>
        <strain evidence="3">KCTC 52305</strain>
    </source>
</reference>
<dbReference type="Gene3D" id="3.40.50.2000">
    <property type="entry name" value="Glycogen Phosphorylase B"/>
    <property type="match status" value="2"/>
</dbReference>
<evidence type="ECO:0000313" key="3">
    <source>
        <dbReference type="EMBL" id="GJD52776.1"/>
    </source>
</evidence>
<accession>A0ABQ4R7M1</accession>
<evidence type="ECO:0000313" key="4">
    <source>
        <dbReference type="Proteomes" id="UP001055167"/>
    </source>
</evidence>
<name>A0ABQ4R7M1_9HYPH</name>
<dbReference type="InterPro" id="IPR028098">
    <property type="entry name" value="Glyco_trans_4-like_N"/>
</dbReference>
<dbReference type="RefSeq" id="WP_128565806.1">
    <property type="nucleotide sequence ID" value="NZ_BPQH01000022.1"/>
</dbReference>
<evidence type="ECO:0000259" key="2">
    <source>
        <dbReference type="Pfam" id="PF13439"/>
    </source>
</evidence>
<comment type="caution">
    <text evidence="3">The sequence shown here is derived from an EMBL/GenBank/DDBJ whole genome shotgun (WGS) entry which is preliminary data.</text>
</comment>
<gene>
    <name evidence="3" type="primary">mshA_14</name>
    <name evidence="3" type="ORF">OPKNFCMD_5543</name>
</gene>
<dbReference type="PANTHER" id="PTHR45947:SF3">
    <property type="entry name" value="SULFOQUINOVOSYL TRANSFERASE SQD2"/>
    <property type="match status" value="1"/>
</dbReference>
<dbReference type="Proteomes" id="UP001055167">
    <property type="component" value="Unassembled WGS sequence"/>
</dbReference>
<reference evidence="3" key="2">
    <citation type="submission" date="2021-08" db="EMBL/GenBank/DDBJ databases">
        <authorList>
            <person name="Tani A."/>
            <person name="Ola A."/>
            <person name="Ogura Y."/>
            <person name="Katsura K."/>
            <person name="Hayashi T."/>
        </authorList>
    </citation>
    <scope>NUCLEOTIDE SEQUENCE</scope>
    <source>
        <strain evidence="3">KCTC 52305</strain>
    </source>
</reference>
<dbReference type="InterPro" id="IPR001296">
    <property type="entry name" value="Glyco_trans_1"/>
</dbReference>
<proteinExistence type="predicted"/>
<feature type="domain" description="Glycosyltransferase subfamily 4-like N-terminal" evidence="2">
    <location>
        <begin position="14"/>
        <end position="187"/>
    </location>
</feature>
<feature type="domain" description="Glycosyl transferase family 1" evidence="1">
    <location>
        <begin position="190"/>
        <end position="322"/>
    </location>
</feature>
<dbReference type="Pfam" id="PF13439">
    <property type="entry name" value="Glyco_transf_4"/>
    <property type="match status" value="1"/>
</dbReference>
<dbReference type="InterPro" id="IPR050194">
    <property type="entry name" value="Glycosyltransferase_grp1"/>
</dbReference>
<dbReference type="PANTHER" id="PTHR45947">
    <property type="entry name" value="SULFOQUINOVOSYL TRANSFERASE SQD2"/>
    <property type="match status" value="1"/>
</dbReference>
<dbReference type="Pfam" id="PF00534">
    <property type="entry name" value="Glycos_transf_1"/>
    <property type="match status" value="1"/>
</dbReference>
<evidence type="ECO:0000259" key="1">
    <source>
        <dbReference type="Pfam" id="PF00534"/>
    </source>
</evidence>
<dbReference type="EMBL" id="BPQH01000022">
    <property type="protein sequence ID" value="GJD52776.1"/>
    <property type="molecule type" value="Genomic_DNA"/>
</dbReference>